<name>A0A2N9HNI1_FAGSY</name>
<proteinExistence type="predicted"/>
<dbReference type="AlphaFoldDB" id="A0A2N9HNI1"/>
<dbReference type="EMBL" id="OIVN01000844">
    <property type="protein sequence ID" value="SPC86329.1"/>
    <property type="molecule type" value="Genomic_DNA"/>
</dbReference>
<accession>A0A2N9HNI1</accession>
<feature type="region of interest" description="Disordered" evidence="1">
    <location>
        <begin position="55"/>
        <end position="93"/>
    </location>
</feature>
<feature type="compositionally biased region" description="Polar residues" evidence="1">
    <location>
        <begin position="71"/>
        <end position="85"/>
    </location>
</feature>
<evidence type="ECO:0000256" key="1">
    <source>
        <dbReference type="SAM" id="MobiDB-lite"/>
    </source>
</evidence>
<protein>
    <submittedName>
        <fullName evidence="3">Uncharacterized protein</fullName>
    </submittedName>
</protein>
<dbReference type="EMBL" id="OIVN01003733">
    <property type="protein sequence ID" value="SPD13224.1"/>
    <property type="molecule type" value="Genomic_DNA"/>
</dbReference>
<feature type="compositionally biased region" description="Low complexity" evidence="1">
    <location>
        <begin position="56"/>
        <end position="70"/>
    </location>
</feature>
<evidence type="ECO:0000313" key="3">
    <source>
        <dbReference type="EMBL" id="SPD13224.1"/>
    </source>
</evidence>
<evidence type="ECO:0000313" key="2">
    <source>
        <dbReference type="EMBL" id="SPC86329.1"/>
    </source>
</evidence>
<reference evidence="3" key="1">
    <citation type="submission" date="2018-02" db="EMBL/GenBank/DDBJ databases">
        <authorList>
            <person name="Cohen D.B."/>
            <person name="Kent A.D."/>
        </authorList>
    </citation>
    <scope>NUCLEOTIDE SEQUENCE</scope>
</reference>
<organism evidence="3">
    <name type="scientific">Fagus sylvatica</name>
    <name type="common">Beechnut</name>
    <dbReference type="NCBI Taxonomy" id="28930"/>
    <lineage>
        <taxon>Eukaryota</taxon>
        <taxon>Viridiplantae</taxon>
        <taxon>Streptophyta</taxon>
        <taxon>Embryophyta</taxon>
        <taxon>Tracheophyta</taxon>
        <taxon>Spermatophyta</taxon>
        <taxon>Magnoliopsida</taxon>
        <taxon>eudicotyledons</taxon>
        <taxon>Gunneridae</taxon>
        <taxon>Pentapetalae</taxon>
        <taxon>rosids</taxon>
        <taxon>fabids</taxon>
        <taxon>Fagales</taxon>
        <taxon>Fagaceae</taxon>
        <taxon>Fagus</taxon>
    </lineage>
</organism>
<sequence length="118" mass="12866">MTTTRTTTSDDRMAALEVSTHGLQRQLVDQQELSGVRNAMAALTDTIAQIRRDNDNYNSNEANNEGGSANQTCGGQNTTGRNTSRALGENHGGVQPRFAQLDFSRFNGEDLTGWIYIA</sequence>
<gene>
    <name evidence="2" type="ORF">FSB_LOCUS14211</name>
    <name evidence="3" type="ORF">FSB_LOCUS41106</name>
</gene>